<dbReference type="HOGENOM" id="CLU_614084_0_0_1"/>
<dbReference type="OrthoDB" id="10568995at2759"/>
<dbReference type="EMBL" id="KI912117">
    <property type="protein sequence ID" value="ETS76674.1"/>
    <property type="molecule type" value="Genomic_DNA"/>
</dbReference>
<sequence>MSAQDLRKKYPQDLHSQAWLLACRQPYGDVVTLSDWIGDVHVEQNKTTRASRLVSCGHLNTVLVIVRHLLSLGLIPAAAAAANSPLFEAAYHDFGNGDEDMDSRVQGRLLANMFPNLTSMKDFVALYPVLEQLLESPLVKTSLFQNPTFLMWDHEVCQKVNGVFRTTTISDEDNSRRSLIVYDGRTPLSESVSQSIREKSKDDQKGIRLITAFPQFLCIRYEPTNESVTQRRFDDLARFIMTAYSRDPDATPSIPAPPVKQGRKYVLVMVVAQEKGNVEIRTYELSSRPVLPEHASDDYDVTSWRLGAPTHKYTLFYTRLDHEMPLEDSLEVYNLTQDQLAMWRQPPIRPRAAPSPDLSAFPGRDFVPSSSQAYEESRHNKKRLPSMAPFSEDHYFVPSQVVAEAGSPAGSLSGQEYSARRTLSPTSRNSSRLGAYDIPSDSPTDE</sequence>
<evidence type="ECO:0000313" key="2">
    <source>
        <dbReference type="EMBL" id="ETS76674.1"/>
    </source>
</evidence>
<dbReference type="STRING" id="1229662.W3WS78"/>
<organism evidence="2 3">
    <name type="scientific">Pestalotiopsis fici (strain W106-1 / CGMCC3.15140)</name>
    <dbReference type="NCBI Taxonomy" id="1229662"/>
    <lineage>
        <taxon>Eukaryota</taxon>
        <taxon>Fungi</taxon>
        <taxon>Dikarya</taxon>
        <taxon>Ascomycota</taxon>
        <taxon>Pezizomycotina</taxon>
        <taxon>Sordariomycetes</taxon>
        <taxon>Xylariomycetidae</taxon>
        <taxon>Amphisphaeriales</taxon>
        <taxon>Sporocadaceae</taxon>
        <taxon>Pestalotiopsis</taxon>
    </lineage>
</organism>
<dbReference type="InParanoid" id="W3WS78"/>
<keyword evidence="3" id="KW-1185">Reference proteome</keyword>
<evidence type="ECO:0000313" key="3">
    <source>
        <dbReference type="Proteomes" id="UP000030651"/>
    </source>
</evidence>
<feature type="region of interest" description="Disordered" evidence="1">
    <location>
        <begin position="347"/>
        <end position="382"/>
    </location>
</feature>
<gene>
    <name evidence="2" type="ORF">PFICI_12061</name>
</gene>
<reference evidence="3" key="1">
    <citation type="journal article" date="2015" name="BMC Genomics">
        <title>Genomic and transcriptomic analysis of the endophytic fungus Pestalotiopsis fici reveals its lifestyle and high potential for synthesis of natural products.</title>
        <authorList>
            <person name="Wang X."/>
            <person name="Zhang X."/>
            <person name="Liu L."/>
            <person name="Xiang M."/>
            <person name="Wang W."/>
            <person name="Sun X."/>
            <person name="Che Y."/>
            <person name="Guo L."/>
            <person name="Liu G."/>
            <person name="Guo L."/>
            <person name="Wang C."/>
            <person name="Yin W.B."/>
            <person name="Stadler M."/>
            <person name="Zhang X."/>
            <person name="Liu X."/>
        </authorList>
    </citation>
    <scope>NUCLEOTIDE SEQUENCE [LARGE SCALE GENOMIC DNA]</scope>
    <source>
        <strain evidence="3">W106-1 / CGMCC3.15140</strain>
    </source>
</reference>
<feature type="region of interest" description="Disordered" evidence="1">
    <location>
        <begin position="405"/>
        <end position="446"/>
    </location>
</feature>
<protein>
    <submittedName>
        <fullName evidence="2">Uncharacterized protein</fullName>
    </submittedName>
</protein>
<dbReference type="GeneID" id="19277074"/>
<proteinExistence type="predicted"/>
<dbReference type="KEGG" id="pfy:PFICI_12061"/>
<evidence type="ECO:0000256" key="1">
    <source>
        <dbReference type="SAM" id="MobiDB-lite"/>
    </source>
</evidence>
<dbReference type="AlphaFoldDB" id="W3WS78"/>
<feature type="compositionally biased region" description="Polar residues" evidence="1">
    <location>
        <begin position="410"/>
        <end position="432"/>
    </location>
</feature>
<name>W3WS78_PESFW</name>
<dbReference type="Proteomes" id="UP000030651">
    <property type="component" value="Unassembled WGS sequence"/>
</dbReference>
<accession>W3WS78</accession>
<dbReference type="RefSeq" id="XP_007838833.1">
    <property type="nucleotide sequence ID" value="XM_007840642.1"/>
</dbReference>